<dbReference type="AlphaFoldDB" id="A0ABD3ACU9"/>
<comment type="caution">
    <text evidence="2">The sequence shown here is derived from an EMBL/GenBank/DDBJ whole genome shotgun (WGS) entry which is preliminary data.</text>
</comment>
<evidence type="ECO:0000313" key="3">
    <source>
        <dbReference type="Proteomes" id="UP001630127"/>
    </source>
</evidence>
<keyword evidence="1" id="KW-0175">Coiled coil</keyword>
<reference evidence="2 3" key="1">
    <citation type="submission" date="2024-11" db="EMBL/GenBank/DDBJ databases">
        <title>A near-complete genome assembly of Cinchona calisaya.</title>
        <authorList>
            <person name="Lian D.C."/>
            <person name="Zhao X.W."/>
            <person name="Wei L."/>
        </authorList>
    </citation>
    <scope>NUCLEOTIDE SEQUENCE [LARGE SCALE GENOMIC DNA]</scope>
    <source>
        <tissue evidence="2">Nenye</tissue>
    </source>
</reference>
<accession>A0ABD3ACU9</accession>
<dbReference type="EMBL" id="JBJUIK010000004">
    <property type="protein sequence ID" value="KAL3528968.1"/>
    <property type="molecule type" value="Genomic_DNA"/>
</dbReference>
<evidence type="ECO:0000256" key="1">
    <source>
        <dbReference type="SAM" id="Coils"/>
    </source>
</evidence>
<organism evidence="2 3">
    <name type="scientific">Cinchona calisaya</name>
    <dbReference type="NCBI Taxonomy" id="153742"/>
    <lineage>
        <taxon>Eukaryota</taxon>
        <taxon>Viridiplantae</taxon>
        <taxon>Streptophyta</taxon>
        <taxon>Embryophyta</taxon>
        <taxon>Tracheophyta</taxon>
        <taxon>Spermatophyta</taxon>
        <taxon>Magnoliopsida</taxon>
        <taxon>eudicotyledons</taxon>
        <taxon>Gunneridae</taxon>
        <taxon>Pentapetalae</taxon>
        <taxon>asterids</taxon>
        <taxon>lamiids</taxon>
        <taxon>Gentianales</taxon>
        <taxon>Rubiaceae</taxon>
        <taxon>Cinchonoideae</taxon>
        <taxon>Cinchoneae</taxon>
        <taxon>Cinchona</taxon>
    </lineage>
</organism>
<keyword evidence="3" id="KW-1185">Reference proteome</keyword>
<evidence type="ECO:0000313" key="2">
    <source>
        <dbReference type="EMBL" id="KAL3528968.1"/>
    </source>
</evidence>
<evidence type="ECO:0008006" key="4">
    <source>
        <dbReference type="Google" id="ProtNLM"/>
    </source>
</evidence>
<proteinExistence type="predicted"/>
<name>A0ABD3ACU9_9GENT</name>
<gene>
    <name evidence="2" type="ORF">ACH5RR_008290</name>
</gene>
<protein>
    <recommendedName>
        <fullName evidence="4">Aminotransferase-like plant mobile domain-containing protein</fullName>
    </recommendedName>
</protein>
<sequence length="476" mass="54694">MLENYTTILEQAGIYGAITVACYSYNICAEVSKAFLELWSPLTNTLHFVGRKMGISLLDMKMICGLPIIGIPYEKFILSNHQLQVTNKEGKRLHPTTVSKFLLTHTKLCILFNVSKVLRSKWIDYFHRDRIIFGAFGEITSPMHPYMKKRFSRYLSKLLRKQLWELLSLFGLVGDPDIAIASFPIHLLVEWSGEHFSALYRHRSEQHVEYYSNPLEYSKDMEFLDTDELSLDNFEFLLSIHNVLSSNEPVYVIIEIKEIPAGSFKGAVKLVDCGNTTDPNSTNSVDAQKGSNLSNATFFQGGKKVKIKGRRLLSRGSDEKNFKRTRRYKGLSPESSPETEFTTSFTDLITKLQTFDLDENISSQEKFVKDIDREGVEILSYKLSDHLKSLKDLNSQLQDFRERLQELENQKTVIQKEKARIEIEMLQVEDKCGVLTSGIVDLEKSLEQGENDEQLIRIEIYEVGKKKIRALEDLKK</sequence>
<dbReference type="Proteomes" id="UP001630127">
    <property type="component" value="Unassembled WGS sequence"/>
</dbReference>
<feature type="coiled-coil region" evidence="1">
    <location>
        <begin position="383"/>
        <end position="424"/>
    </location>
</feature>